<feature type="region of interest" description="Disordered" evidence="1">
    <location>
        <begin position="144"/>
        <end position="200"/>
    </location>
</feature>
<protein>
    <recommendedName>
        <fullName evidence="2">Ubiquitin-like domain-containing protein</fullName>
    </recommendedName>
</protein>
<dbReference type="OrthoDB" id="428577at2759"/>
<dbReference type="Gene3D" id="3.10.20.90">
    <property type="entry name" value="Phosphatidylinositol 3-kinase Catalytic Subunit, Chain A, domain 1"/>
    <property type="match status" value="1"/>
</dbReference>
<dbReference type="PROSITE" id="PS50053">
    <property type="entry name" value="UBIQUITIN_2"/>
    <property type="match status" value="1"/>
</dbReference>
<evidence type="ECO:0000256" key="1">
    <source>
        <dbReference type="SAM" id="MobiDB-lite"/>
    </source>
</evidence>
<feature type="compositionally biased region" description="Basic and acidic residues" evidence="1">
    <location>
        <begin position="145"/>
        <end position="161"/>
    </location>
</feature>
<keyword evidence="4" id="KW-1185">Reference proteome</keyword>
<evidence type="ECO:0000313" key="3">
    <source>
        <dbReference type="EMBL" id="OCB84044.1"/>
    </source>
</evidence>
<organism evidence="3 4">
    <name type="scientific">Sanghuangporus baumii</name>
    <name type="common">Phellinus baumii</name>
    <dbReference type="NCBI Taxonomy" id="108892"/>
    <lineage>
        <taxon>Eukaryota</taxon>
        <taxon>Fungi</taxon>
        <taxon>Dikarya</taxon>
        <taxon>Basidiomycota</taxon>
        <taxon>Agaricomycotina</taxon>
        <taxon>Agaricomycetes</taxon>
        <taxon>Hymenochaetales</taxon>
        <taxon>Hymenochaetaceae</taxon>
        <taxon>Sanghuangporus</taxon>
    </lineage>
</organism>
<dbReference type="AlphaFoldDB" id="A0A9Q5HQI8"/>
<proteinExistence type="predicted"/>
<name>A0A9Q5HQI8_SANBA</name>
<comment type="caution">
    <text evidence="3">The sequence shown here is derived from an EMBL/GenBank/DDBJ whole genome shotgun (WGS) entry which is preliminary data.</text>
</comment>
<dbReference type="EMBL" id="LNZH02000216">
    <property type="protein sequence ID" value="OCB84044.1"/>
    <property type="molecule type" value="Genomic_DNA"/>
</dbReference>
<dbReference type="Proteomes" id="UP000757232">
    <property type="component" value="Unassembled WGS sequence"/>
</dbReference>
<dbReference type="InterPro" id="IPR000626">
    <property type="entry name" value="Ubiquitin-like_dom"/>
</dbReference>
<reference evidence="3" key="1">
    <citation type="submission" date="2016-06" db="EMBL/GenBank/DDBJ databases">
        <title>Draft Genome sequence of the fungus Inonotus baumii.</title>
        <authorList>
            <person name="Zhu H."/>
            <person name="Lin W."/>
        </authorList>
    </citation>
    <scope>NUCLEOTIDE SEQUENCE</scope>
    <source>
        <strain evidence="3">821</strain>
    </source>
</reference>
<dbReference type="SUPFAM" id="SSF54236">
    <property type="entry name" value="Ubiquitin-like"/>
    <property type="match status" value="1"/>
</dbReference>
<evidence type="ECO:0000313" key="4">
    <source>
        <dbReference type="Proteomes" id="UP000757232"/>
    </source>
</evidence>
<gene>
    <name evidence="3" type="ORF">A7U60_g8715</name>
</gene>
<dbReference type="Pfam" id="PF00240">
    <property type="entry name" value="ubiquitin"/>
    <property type="match status" value="1"/>
</dbReference>
<evidence type="ECO:0000259" key="2">
    <source>
        <dbReference type="PROSITE" id="PS50053"/>
    </source>
</evidence>
<sequence length="289" mass="31691">MAESAELAFVKTHLNNISSLPVQFPDDYQQPPHNSLKKLPIVPVDLPQPPERKVEAETLSGEYIISTEGSLPPRSFTISVLPTDVISSIKSQIASHPSAPPADAQRLLLRGKALADNKLLKEYTVKGGDTVNLMLKPGFEWDWNTDGKKETVPKETPKDNDGDVQMSLEPDSNRKGRHSRIPSVVLSPSPSPSTKTLPLDVPPSPILLTLDTSIIPSPTETTILDPYQKKISSPDFWERLYGFLRIEFPDERDADEAFETFLLGAKGSLSASDIAKIRDQLGITGMNGS</sequence>
<accession>A0A9Q5HQI8</accession>
<feature type="domain" description="Ubiquitin-like" evidence="2">
    <location>
        <begin position="52"/>
        <end position="136"/>
    </location>
</feature>
<dbReference type="SMART" id="SM00213">
    <property type="entry name" value="UBQ"/>
    <property type="match status" value="1"/>
</dbReference>
<feature type="compositionally biased region" description="Low complexity" evidence="1">
    <location>
        <begin position="182"/>
        <end position="199"/>
    </location>
</feature>
<dbReference type="InterPro" id="IPR029071">
    <property type="entry name" value="Ubiquitin-like_domsf"/>
</dbReference>